<dbReference type="InterPro" id="IPR036412">
    <property type="entry name" value="HAD-like_sf"/>
</dbReference>
<keyword evidence="28" id="KW-1185">Reference proteome</keyword>
<dbReference type="InterPro" id="IPR017969">
    <property type="entry name" value="Heavy-metal-associated_CS"/>
</dbReference>
<keyword evidence="19" id="KW-0186">Copper</keyword>
<dbReference type="GO" id="GO:0016020">
    <property type="term" value="C:membrane"/>
    <property type="evidence" value="ECO:0007669"/>
    <property type="project" value="UniProtKB-SubCell"/>
</dbReference>
<dbReference type="EC" id="7.2.2.8" evidence="6"/>
<evidence type="ECO:0000256" key="9">
    <source>
        <dbReference type="ARBA" id="ARBA00022692"/>
    </source>
</evidence>
<feature type="compositionally biased region" description="Basic and acidic residues" evidence="24">
    <location>
        <begin position="161"/>
        <end position="178"/>
    </location>
</feature>
<dbReference type="GO" id="GO:0005524">
    <property type="term" value="F:ATP binding"/>
    <property type="evidence" value="ECO:0007669"/>
    <property type="project" value="UniProtKB-UniRule"/>
</dbReference>
<evidence type="ECO:0000256" key="10">
    <source>
        <dbReference type="ARBA" id="ARBA00022723"/>
    </source>
</evidence>
<keyword evidence="7" id="KW-0813">Transport</keyword>
<evidence type="ECO:0000256" key="19">
    <source>
        <dbReference type="ARBA" id="ARBA00023008"/>
    </source>
</evidence>
<dbReference type="InterPro" id="IPR001757">
    <property type="entry name" value="P_typ_ATPase"/>
</dbReference>
<dbReference type="Gene3D" id="3.30.450.60">
    <property type="match status" value="1"/>
</dbReference>
<evidence type="ECO:0000256" key="1">
    <source>
        <dbReference type="ARBA" id="ARBA00004127"/>
    </source>
</evidence>
<evidence type="ECO:0000256" key="8">
    <source>
        <dbReference type="ARBA" id="ARBA00022490"/>
    </source>
</evidence>
<dbReference type="PANTHER" id="PTHR43520">
    <property type="entry name" value="ATP7, ISOFORM B"/>
    <property type="match status" value="1"/>
</dbReference>
<dbReference type="InterPro" id="IPR023299">
    <property type="entry name" value="ATPase_P-typ_cyto_dom_N"/>
</dbReference>
<dbReference type="InterPro" id="IPR011012">
    <property type="entry name" value="Longin-like_dom_sf"/>
</dbReference>
<keyword evidence="20" id="KW-0406">Ion transport</keyword>
<evidence type="ECO:0000256" key="13">
    <source>
        <dbReference type="ARBA" id="ARBA00022796"/>
    </source>
</evidence>
<dbReference type="PROSITE" id="PS50846">
    <property type="entry name" value="HMA_2"/>
    <property type="match status" value="2"/>
</dbReference>
<dbReference type="Proteomes" id="UP001362999">
    <property type="component" value="Unassembled WGS sequence"/>
</dbReference>
<evidence type="ECO:0000256" key="4">
    <source>
        <dbReference type="ARBA" id="ARBA00010516"/>
    </source>
</evidence>
<evidence type="ECO:0000259" key="26">
    <source>
        <dbReference type="PROSITE" id="PS51072"/>
    </source>
</evidence>
<dbReference type="GO" id="GO:0012505">
    <property type="term" value="C:endomembrane system"/>
    <property type="evidence" value="ECO:0007669"/>
    <property type="project" value="UniProtKB-SubCell"/>
</dbReference>
<dbReference type="Pfam" id="PF00122">
    <property type="entry name" value="E1-E2_ATPase"/>
    <property type="match status" value="1"/>
</dbReference>
<dbReference type="GO" id="GO:0140581">
    <property type="term" value="F:P-type monovalent copper transporter activity"/>
    <property type="evidence" value="ECO:0007669"/>
    <property type="project" value="UniProtKB-EC"/>
</dbReference>
<name>A0AAW0AHL0_9AGAR</name>
<reference evidence="27 28" key="1">
    <citation type="journal article" date="2024" name="J Genomics">
        <title>Draft genome sequencing and assembly of Favolaschia claudopus CIRM-BRFM 2984 isolated from oak limbs.</title>
        <authorList>
            <person name="Navarro D."/>
            <person name="Drula E."/>
            <person name="Chaduli D."/>
            <person name="Cazenave R."/>
            <person name="Ahrendt S."/>
            <person name="Wang J."/>
            <person name="Lipzen A."/>
            <person name="Daum C."/>
            <person name="Barry K."/>
            <person name="Grigoriev I.V."/>
            <person name="Favel A."/>
            <person name="Rosso M.N."/>
            <person name="Martin F."/>
        </authorList>
    </citation>
    <scope>NUCLEOTIDE SEQUENCE [LARGE SCALE GENOMIC DNA]</scope>
    <source>
        <strain evidence="27 28">CIRM-BRFM 2984</strain>
    </source>
</reference>
<comment type="similarity">
    <text evidence="3 23">Belongs to the cation transport ATPase (P-type) (TC 3.A.3) family. Type IB subfamily.</text>
</comment>
<evidence type="ECO:0000256" key="14">
    <source>
        <dbReference type="ARBA" id="ARBA00022840"/>
    </source>
</evidence>
<dbReference type="GO" id="GO:0005507">
    <property type="term" value="F:copper ion binding"/>
    <property type="evidence" value="ECO:0007669"/>
    <property type="project" value="InterPro"/>
</dbReference>
<dbReference type="SFLD" id="SFLDS00003">
    <property type="entry name" value="Haloacid_Dehalogenase"/>
    <property type="match status" value="1"/>
</dbReference>
<evidence type="ECO:0000256" key="5">
    <source>
        <dbReference type="ARBA" id="ARBA00011775"/>
    </source>
</evidence>
<dbReference type="Gene3D" id="2.60.40.1170">
    <property type="entry name" value="Mu homology domain, subdomain B"/>
    <property type="match status" value="2"/>
</dbReference>
<sequence>MVVLAASICTKAGKAVVSRQFLDMTRTRIESLLASFPKLMPPPSSTQHTLIETPDVRYVYQPLEDLYILLITNKASNILQDIDTLHLLARVVSDMCRSAAESEVTSRAFELLGAFDEVIGLGYREGAMGLVQVRNVLEMESHEEKISIIIAKNKEAEAKEELKRRAKQLEQQRREQQRRAAGASPGFGSSSYGGGGISGYTPVSTTYNPPTPPVAATPTPRPPAFKGTGMKLGSKKTKQAELIDALGGDYVSAGVGLASEPPTPSVASAPVPDAKAASTKARGNLPEVEQESIHIAITEQITCSLLRDGGLEKDIEVKGDMNLHISDASQTRISLTLLPPDESNLIAAGLQFKQHPQVAKFDMKAGRTEAKEVKLRDASKTFPLNQNLAVLKWRYKGNDEGAVPLSINCWPTPSNDGTCEVSIEYELENTSVTLYDLEIFIPLPAGSYPTVSSHTGEWSLEPNSHSLLWSTPLVSADDESTRTGSLMFTVAGDDPETFFPVRVAFVGQGSLAGVGVGSVKLLDGDEPAFSVDSVVSADGYFVVELWASTPLSATFRSKGVELPESDDSESAALMDDKTPLTSEKCDLRIEGMTCGSCVEAIEGMLREQPGIRSVKVALLAERGVVEYDPEAWNPEKIISEISDIGFDATLIPVTRNDTVTLRIYGMTCGSCTSTVEAGLSAVPGINTVAVSLATNSATVQFDRGLIGPREMVERIEDMGFDAMLADHGDATQIASLTRTKEVLLWRSRLMWSMIFAIPVFLLGMVGCLQIKLVNAIYLGDVLIFLLTTPAQFWVGANFYRSAFKALKHRAATMDVLVMLGTSAAYFYSLIALFAALFNTTPNYRPELFFDTSTMLLMFISMGRYLENKAKGKTSAALTDLMALAPSMATIYTDAPACTQEKKIATQLVEVGDTLKIVPGDKIPADGNVVKGSSSVDESAITGEPVPVLKQTGDSVIGGTLNGRGTFDMVVTRAGKDTALSQIVKLVEDAQTSKAPIQAFADKVAGYFIPAVVSLAGLTFIAWFLVSTFVSDESLPKMFLAHGTSKLAVCVQMCISVVVIACPCALGLSTPTAIMVGTGMGAKNGILIKGGRALEASKNIRRIVVDKTGTITVGKMSVAGLHWAPGPQTSSGGTADNATLEGLCADDSTTRMAIISMVTAAEAKSEHPLATAVATYGKDTLRQASIPDTTVENFESVTGAGVRTVLTHAGSKYTLLIGNARFITQSDDGYIPSNLSTFEHQETTLGRTVIFVSMLRMSSSQPLPILAVSLSDAPKPSSKYAIRALQKMGIEVNMMTGDSKTTALAIAKQVGIPPEGVWAGMSPKGKATMVSELMEKHGEGVAMVGDGINDSPALVAATVGIALASGTSVAIEAADIVLMRGDLLDVVAALHLSRSIFGVIKRNLVWACIYNVLGIPLAMGIFLPFGFYLHPMLAGAAMAFSSVSVVTSSLTLKWWRRPATSVMPGPDADTSAGWTAMVSDTARTTVDDVWSNIRGVIRPRRVDDYGYSQLPVEMSASHGETV</sequence>
<evidence type="ECO:0000256" key="20">
    <source>
        <dbReference type="ARBA" id="ARBA00023065"/>
    </source>
</evidence>
<dbReference type="SUPFAM" id="SSF49447">
    <property type="entry name" value="Second domain of Mu2 adaptin subunit (ap50) of ap2 adaptor"/>
    <property type="match status" value="1"/>
</dbReference>
<feature type="transmembrane region" description="Helical" evidence="23">
    <location>
        <begin position="776"/>
        <end position="794"/>
    </location>
</feature>
<evidence type="ECO:0000256" key="24">
    <source>
        <dbReference type="SAM" id="MobiDB-lite"/>
    </source>
</evidence>
<keyword evidence="11" id="KW-0677">Repeat</keyword>
<dbReference type="InterPro" id="IPR023298">
    <property type="entry name" value="ATPase_P-typ_TM_dom_sf"/>
</dbReference>
<dbReference type="SUPFAM" id="SSF81665">
    <property type="entry name" value="Calcium ATPase, transmembrane domain M"/>
    <property type="match status" value="1"/>
</dbReference>
<comment type="subcellular location">
    <subcellularLocation>
        <location evidence="2">Cytoplasm</location>
    </subcellularLocation>
    <subcellularLocation>
        <location evidence="1">Endomembrane system</location>
        <topology evidence="1">Multi-pass membrane protein</topology>
    </subcellularLocation>
    <subcellularLocation>
        <location evidence="23">Membrane</location>
    </subcellularLocation>
</comment>
<dbReference type="InterPro" id="IPR006121">
    <property type="entry name" value="HMA_dom"/>
</dbReference>
<comment type="similarity">
    <text evidence="4">Belongs to the adaptor complexes medium subunit family. Delta-COP subfamily.</text>
</comment>
<dbReference type="PROSITE" id="PS51072">
    <property type="entry name" value="MHD"/>
    <property type="match status" value="1"/>
</dbReference>
<evidence type="ECO:0000256" key="16">
    <source>
        <dbReference type="ARBA" id="ARBA00022927"/>
    </source>
</evidence>
<dbReference type="NCBIfam" id="TIGR00003">
    <property type="entry name" value="copper ion binding protein"/>
    <property type="match status" value="2"/>
</dbReference>
<dbReference type="CDD" id="cd14830">
    <property type="entry name" value="Delta_COP_N"/>
    <property type="match status" value="1"/>
</dbReference>
<evidence type="ECO:0000256" key="21">
    <source>
        <dbReference type="ARBA" id="ARBA00023136"/>
    </source>
</evidence>
<protein>
    <recommendedName>
        <fullName evidence="6">P-type Cu(+) transporter</fullName>
        <ecNumber evidence="6">7.2.2.8</ecNumber>
    </recommendedName>
    <alternativeName>
        <fullName evidence="22">Cu(2+)-ATPase</fullName>
    </alternativeName>
</protein>
<feature type="transmembrane region" description="Helical" evidence="23">
    <location>
        <begin position="1432"/>
        <end position="1454"/>
    </location>
</feature>
<dbReference type="SUPFAM" id="SSF64356">
    <property type="entry name" value="SNARE-like"/>
    <property type="match status" value="1"/>
</dbReference>
<keyword evidence="13" id="KW-0187">Copper transport</keyword>
<dbReference type="SUPFAM" id="SSF56784">
    <property type="entry name" value="HAD-like"/>
    <property type="match status" value="1"/>
</dbReference>
<keyword evidence="14 23" id="KW-0067">ATP-binding</keyword>
<dbReference type="CDD" id="cd00371">
    <property type="entry name" value="HMA"/>
    <property type="match status" value="2"/>
</dbReference>
<evidence type="ECO:0000259" key="25">
    <source>
        <dbReference type="PROSITE" id="PS50846"/>
    </source>
</evidence>
<dbReference type="Gene3D" id="3.40.50.1000">
    <property type="entry name" value="HAD superfamily/HAD-like"/>
    <property type="match status" value="1"/>
</dbReference>
<dbReference type="InterPro" id="IPR023214">
    <property type="entry name" value="HAD_sf"/>
</dbReference>
<keyword evidence="9 23" id="KW-0812">Transmembrane</keyword>
<dbReference type="InterPro" id="IPR044492">
    <property type="entry name" value="P_typ_ATPase_HD_dom"/>
</dbReference>
<feature type="domain" description="MHD" evidence="26">
    <location>
        <begin position="290"/>
        <end position="543"/>
    </location>
</feature>
<dbReference type="PROSITE" id="PS00154">
    <property type="entry name" value="ATPASE_E1_E2"/>
    <property type="match status" value="1"/>
</dbReference>
<keyword evidence="21 23" id="KW-0472">Membrane</keyword>
<evidence type="ECO:0000256" key="17">
    <source>
        <dbReference type="ARBA" id="ARBA00022967"/>
    </source>
</evidence>
<evidence type="ECO:0000256" key="23">
    <source>
        <dbReference type="RuleBase" id="RU362081"/>
    </source>
</evidence>
<keyword evidence="10 23" id="KW-0479">Metal-binding</keyword>
<feature type="transmembrane region" description="Helical" evidence="23">
    <location>
        <begin position="1045"/>
        <end position="1067"/>
    </location>
</feature>
<dbReference type="InterPro" id="IPR027256">
    <property type="entry name" value="P-typ_ATPase_IB"/>
</dbReference>
<feature type="transmembrane region" description="Helical" evidence="23">
    <location>
        <begin position="1403"/>
        <end position="1426"/>
    </location>
</feature>
<dbReference type="SUPFAM" id="SSF55008">
    <property type="entry name" value="HMA, heavy metal-associated domain"/>
    <property type="match status" value="2"/>
</dbReference>
<feature type="domain" description="HMA" evidence="25">
    <location>
        <begin position="657"/>
        <end position="723"/>
    </location>
</feature>
<feature type="transmembrane region" description="Helical" evidence="23">
    <location>
        <begin position="1003"/>
        <end position="1025"/>
    </location>
</feature>
<organism evidence="27 28">
    <name type="scientific">Favolaschia claudopus</name>
    <dbReference type="NCBI Taxonomy" id="2862362"/>
    <lineage>
        <taxon>Eukaryota</taxon>
        <taxon>Fungi</taxon>
        <taxon>Dikarya</taxon>
        <taxon>Basidiomycota</taxon>
        <taxon>Agaricomycotina</taxon>
        <taxon>Agaricomycetes</taxon>
        <taxon>Agaricomycetidae</taxon>
        <taxon>Agaricales</taxon>
        <taxon>Marasmiineae</taxon>
        <taxon>Mycenaceae</taxon>
        <taxon>Favolaschia</taxon>
    </lineage>
</organism>
<keyword evidence="16" id="KW-0653">Protein transport</keyword>
<dbReference type="PROSITE" id="PS01047">
    <property type="entry name" value="HMA_1"/>
    <property type="match status" value="2"/>
</dbReference>
<dbReference type="InterPro" id="IPR008250">
    <property type="entry name" value="ATPase_P-typ_transduc_dom_A_sf"/>
</dbReference>
<dbReference type="NCBIfam" id="TIGR01525">
    <property type="entry name" value="ATPase-IB_hvy"/>
    <property type="match status" value="1"/>
</dbReference>
<proteinExistence type="inferred from homology"/>
<evidence type="ECO:0000256" key="18">
    <source>
        <dbReference type="ARBA" id="ARBA00022989"/>
    </source>
</evidence>
<accession>A0AAW0AHL0</accession>
<evidence type="ECO:0000313" key="28">
    <source>
        <dbReference type="Proteomes" id="UP001362999"/>
    </source>
</evidence>
<evidence type="ECO:0000256" key="15">
    <source>
        <dbReference type="ARBA" id="ARBA00022842"/>
    </source>
</evidence>
<dbReference type="InterPro" id="IPR059000">
    <property type="entry name" value="ATPase_P-type_domA"/>
</dbReference>
<comment type="subunit">
    <text evidence="5">Oligomeric complex that consists of at least the alpha, beta, beta', gamma, delta, epsilon and zeta subunits.</text>
</comment>
<dbReference type="SFLD" id="SFLDG00002">
    <property type="entry name" value="C1.7:_P-type_atpase_like"/>
    <property type="match status" value="1"/>
</dbReference>
<evidence type="ECO:0000256" key="12">
    <source>
        <dbReference type="ARBA" id="ARBA00022741"/>
    </source>
</evidence>
<dbReference type="Pfam" id="PF00403">
    <property type="entry name" value="HMA"/>
    <property type="match status" value="2"/>
</dbReference>
<feature type="transmembrane region" description="Helical" evidence="23">
    <location>
        <begin position="815"/>
        <end position="835"/>
    </location>
</feature>
<feature type="compositionally biased region" description="Pro residues" evidence="24">
    <location>
        <begin position="209"/>
        <end position="223"/>
    </location>
</feature>
<evidence type="ECO:0000256" key="3">
    <source>
        <dbReference type="ARBA" id="ARBA00006024"/>
    </source>
</evidence>
<dbReference type="InterPro" id="IPR036163">
    <property type="entry name" value="HMA_dom_sf"/>
</dbReference>
<dbReference type="NCBIfam" id="TIGR01494">
    <property type="entry name" value="ATPase_P-type"/>
    <property type="match status" value="2"/>
</dbReference>
<dbReference type="EMBL" id="JAWWNJ010000066">
    <property type="protein sequence ID" value="KAK7012203.1"/>
    <property type="molecule type" value="Genomic_DNA"/>
</dbReference>
<keyword evidence="17" id="KW-1278">Translocase</keyword>
<dbReference type="GO" id="GO:0016887">
    <property type="term" value="F:ATP hydrolysis activity"/>
    <property type="evidence" value="ECO:0007669"/>
    <property type="project" value="InterPro"/>
</dbReference>
<feature type="compositionally biased region" description="Low complexity" evidence="24">
    <location>
        <begin position="179"/>
        <end position="190"/>
    </location>
</feature>
<dbReference type="Gene3D" id="3.40.1110.10">
    <property type="entry name" value="Calcium-transporting ATPase, cytoplasmic domain N"/>
    <property type="match status" value="1"/>
</dbReference>
<keyword evidence="15" id="KW-0460">Magnesium</keyword>
<dbReference type="SUPFAM" id="SSF81653">
    <property type="entry name" value="Calcium ATPase, transduction domain A"/>
    <property type="match status" value="1"/>
</dbReference>
<dbReference type="Gene3D" id="3.30.70.100">
    <property type="match status" value="2"/>
</dbReference>
<evidence type="ECO:0000256" key="22">
    <source>
        <dbReference type="ARBA" id="ARBA00080126"/>
    </source>
</evidence>
<dbReference type="InterPro" id="IPR018303">
    <property type="entry name" value="ATPase_P-typ_P_site"/>
</dbReference>
<dbReference type="PRINTS" id="PR00119">
    <property type="entry name" value="CATATPASE"/>
</dbReference>
<comment type="caution">
    <text evidence="27">The sequence shown here is derived from an EMBL/GenBank/DDBJ whole genome shotgun (WGS) entry which is preliminary data.</text>
</comment>
<gene>
    <name evidence="27" type="ORF">R3P38DRAFT_3324140</name>
</gene>
<dbReference type="InterPro" id="IPR028565">
    <property type="entry name" value="MHD"/>
</dbReference>
<dbReference type="PANTHER" id="PTHR43520:SF8">
    <property type="entry name" value="P-TYPE CU(+) TRANSPORTER"/>
    <property type="match status" value="1"/>
</dbReference>
<evidence type="ECO:0000256" key="6">
    <source>
        <dbReference type="ARBA" id="ARBA00012517"/>
    </source>
</evidence>
<feature type="transmembrane region" description="Helical" evidence="23">
    <location>
        <begin position="749"/>
        <end position="770"/>
    </location>
</feature>
<feature type="region of interest" description="Disordered" evidence="24">
    <location>
        <begin position="161"/>
        <end position="234"/>
    </location>
</feature>
<dbReference type="GO" id="GO:0015031">
    <property type="term" value="P:protein transport"/>
    <property type="evidence" value="ECO:0007669"/>
    <property type="project" value="UniProtKB-KW"/>
</dbReference>
<dbReference type="CDD" id="cd09254">
    <property type="entry name" value="AP_delta-COPI_MHD"/>
    <property type="match status" value="1"/>
</dbReference>
<keyword evidence="12 23" id="KW-0547">Nucleotide-binding</keyword>
<dbReference type="Pfam" id="PF00702">
    <property type="entry name" value="Hydrolase"/>
    <property type="match status" value="1"/>
</dbReference>
<dbReference type="GO" id="GO:0005737">
    <property type="term" value="C:cytoplasm"/>
    <property type="evidence" value="ECO:0007669"/>
    <property type="project" value="UniProtKB-SubCell"/>
</dbReference>
<dbReference type="FunFam" id="3.30.70.100:FF:000001">
    <property type="entry name" value="ATPase copper transporting beta"/>
    <property type="match status" value="2"/>
</dbReference>
<dbReference type="InterPro" id="IPR006122">
    <property type="entry name" value="HMA_Cu_ion-bd"/>
</dbReference>
<dbReference type="GO" id="GO:0043682">
    <property type="term" value="F:P-type divalent copper transporter activity"/>
    <property type="evidence" value="ECO:0007669"/>
    <property type="project" value="TreeGrafter"/>
</dbReference>
<feature type="domain" description="HMA" evidence="25">
    <location>
        <begin position="583"/>
        <end position="649"/>
    </location>
</feature>
<evidence type="ECO:0000256" key="11">
    <source>
        <dbReference type="ARBA" id="ARBA00022737"/>
    </source>
</evidence>
<dbReference type="FunFam" id="3.30.450.60:FF:000003">
    <property type="entry name" value="Coatomer subunit delta"/>
    <property type="match status" value="1"/>
</dbReference>
<dbReference type="CDD" id="cd02094">
    <property type="entry name" value="P-type_ATPase_Cu-like"/>
    <property type="match status" value="1"/>
</dbReference>
<dbReference type="Pfam" id="PF00928">
    <property type="entry name" value="Adap_comp_sub"/>
    <property type="match status" value="1"/>
</dbReference>
<dbReference type="Gene3D" id="2.70.150.10">
    <property type="entry name" value="Calcium-transporting ATPase, cytoplasmic transduction domain A"/>
    <property type="match status" value="1"/>
</dbReference>
<dbReference type="GO" id="GO:0055070">
    <property type="term" value="P:copper ion homeostasis"/>
    <property type="evidence" value="ECO:0007669"/>
    <property type="project" value="TreeGrafter"/>
</dbReference>
<dbReference type="PRINTS" id="PR00943">
    <property type="entry name" value="CUATPASE"/>
</dbReference>
<keyword evidence="8" id="KW-0963">Cytoplasm</keyword>
<dbReference type="PRINTS" id="PR00942">
    <property type="entry name" value="CUATPASEI"/>
</dbReference>
<evidence type="ECO:0000256" key="7">
    <source>
        <dbReference type="ARBA" id="ARBA00022448"/>
    </source>
</evidence>
<dbReference type="FunFam" id="2.70.150.10:FF:000002">
    <property type="entry name" value="Copper-transporting ATPase 1, putative"/>
    <property type="match status" value="1"/>
</dbReference>
<dbReference type="InterPro" id="IPR036168">
    <property type="entry name" value="AP2_Mu_C_sf"/>
</dbReference>
<evidence type="ECO:0000256" key="2">
    <source>
        <dbReference type="ARBA" id="ARBA00004496"/>
    </source>
</evidence>
<evidence type="ECO:0000313" key="27">
    <source>
        <dbReference type="EMBL" id="KAK7012203.1"/>
    </source>
</evidence>
<keyword evidence="18 23" id="KW-1133">Transmembrane helix</keyword>
<dbReference type="SFLD" id="SFLDF00027">
    <property type="entry name" value="p-type_atpase"/>
    <property type="match status" value="1"/>
</dbReference>